<reference evidence="3 4" key="1">
    <citation type="submission" date="2017-11" db="EMBL/GenBank/DDBJ databases">
        <title>De-novo sequencing of pomegranate (Punica granatum L.) genome.</title>
        <authorList>
            <person name="Akparov Z."/>
            <person name="Amiraslanov A."/>
            <person name="Hajiyeva S."/>
            <person name="Abbasov M."/>
            <person name="Kaur K."/>
            <person name="Hamwieh A."/>
            <person name="Solovyev V."/>
            <person name="Salamov A."/>
            <person name="Braich B."/>
            <person name="Kosarev P."/>
            <person name="Mahmoud A."/>
            <person name="Hajiyev E."/>
            <person name="Babayeva S."/>
            <person name="Izzatullayeva V."/>
            <person name="Mammadov A."/>
            <person name="Mammadov A."/>
            <person name="Sharifova S."/>
            <person name="Ojaghi J."/>
            <person name="Eynullazada K."/>
            <person name="Bayramov B."/>
            <person name="Abdulazimova A."/>
            <person name="Shahmuradov I."/>
        </authorList>
    </citation>
    <scope>NUCLEOTIDE SEQUENCE [LARGE SCALE GENOMIC DNA]</scope>
    <source>
        <strain evidence="4">cv. AG2017</strain>
        <tissue evidence="3">Leaf</tissue>
    </source>
</reference>
<evidence type="ECO:0000313" key="4">
    <source>
        <dbReference type="Proteomes" id="UP000233551"/>
    </source>
</evidence>
<evidence type="ECO:0000313" key="3">
    <source>
        <dbReference type="EMBL" id="PKI37350.1"/>
    </source>
</evidence>
<comment type="caution">
    <text evidence="3">The sequence shown here is derived from an EMBL/GenBank/DDBJ whole genome shotgun (WGS) entry which is preliminary data.</text>
</comment>
<dbReference type="EMBL" id="PGOL01004429">
    <property type="protein sequence ID" value="PKI37350.1"/>
    <property type="molecule type" value="Genomic_DNA"/>
</dbReference>
<feature type="signal peptide" evidence="2">
    <location>
        <begin position="1"/>
        <end position="25"/>
    </location>
</feature>
<accession>A0A2I0I0S1</accession>
<keyword evidence="1" id="KW-0812">Transmembrane</keyword>
<gene>
    <name evidence="3" type="ORF">CRG98_042260</name>
</gene>
<feature type="chain" id="PRO_5014188937" evidence="2">
    <location>
        <begin position="26"/>
        <end position="119"/>
    </location>
</feature>
<organism evidence="3 4">
    <name type="scientific">Punica granatum</name>
    <name type="common">Pomegranate</name>
    <dbReference type="NCBI Taxonomy" id="22663"/>
    <lineage>
        <taxon>Eukaryota</taxon>
        <taxon>Viridiplantae</taxon>
        <taxon>Streptophyta</taxon>
        <taxon>Embryophyta</taxon>
        <taxon>Tracheophyta</taxon>
        <taxon>Spermatophyta</taxon>
        <taxon>Magnoliopsida</taxon>
        <taxon>eudicotyledons</taxon>
        <taxon>Gunneridae</taxon>
        <taxon>Pentapetalae</taxon>
        <taxon>rosids</taxon>
        <taxon>malvids</taxon>
        <taxon>Myrtales</taxon>
        <taxon>Lythraceae</taxon>
        <taxon>Punica</taxon>
    </lineage>
</organism>
<sequence>MTSREGLERHLALFLSLSFSLFVLLLSPSNELVAVIAHWLLPSGETGGEAFFLNQLGLFELSSFSFSLFVLSLSLSNESVAAVAHWLISYGEVNGEGGSLEVRIAKGGEVVREDGLQRR</sequence>
<name>A0A2I0I0S1_PUNGR</name>
<keyword evidence="1" id="KW-1133">Transmembrane helix</keyword>
<protein>
    <submittedName>
        <fullName evidence="3">Uncharacterized protein</fullName>
    </submittedName>
</protein>
<dbReference type="Proteomes" id="UP000233551">
    <property type="component" value="Unassembled WGS sequence"/>
</dbReference>
<keyword evidence="2" id="KW-0732">Signal</keyword>
<feature type="transmembrane region" description="Helical" evidence="1">
    <location>
        <begin position="50"/>
        <end position="71"/>
    </location>
</feature>
<proteinExistence type="predicted"/>
<evidence type="ECO:0000256" key="1">
    <source>
        <dbReference type="SAM" id="Phobius"/>
    </source>
</evidence>
<evidence type="ECO:0000256" key="2">
    <source>
        <dbReference type="SAM" id="SignalP"/>
    </source>
</evidence>
<keyword evidence="4" id="KW-1185">Reference proteome</keyword>
<dbReference type="AlphaFoldDB" id="A0A2I0I0S1"/>
<keyword evidence="1" id="KW-0472">Membrane</keyword>